<dbReference type="PROSITE" id="PS51257">
    <property type="entry name" value="PROKAR_LIPOPROTEIN"/>
    <property type="match status" value="1"/>
</dbReference>
<dbReference type="EMBL" id="JAZGJU010000041">
    <property type="protein sequence ID" value="MEE6129226.1"/>
    <property type="molecule type" value="Genomic_DNA"/>
</dbReference>
<feature type="transmembrane region" description="Helical" evidence="3">
    <location>
        <begin position="334"/>
        <end position="354"/>
    </location>
</feature>
<evidence type="ECO:0000256" key="3">
    <source>
        <dbReference type="SAM" id="Phobius"/>
    </source>
</evidence>
<dbReference type="PROSITE" id="PS50005">
    <property type="entry name" value="TPR"/>
    <property type="match status" value="2"/>
</dbReference>
<keyword evidence="2" id="KW-0175">Coiled coil</keyword>
<dbReference type="PANTHER" id="PTHR10098">
    <property type="entry name" value="RAPSYN-RELATED"/>
    <property type="match status" value="1"/>
</dbReference>
<keyword evidence="3" id="KW-0472">Membrane</keyword>
<dbReference type="SMART" id="SM00028">
    <property type="entry name" value="TPR"/>
    <property type="match status" value="4"/>
</dbReference>
<dbReference type="InterPro" id="IPR011990">
    <property type="entry name" value="TPR-like_helical_dom_sf"/>
</dbReference>
<keyword evidence="1" id="KW-0802">TPR repeat</keyword>
<name>A0ABU7R357_9FLAO</name>
<evidence type="ECO:0000256" key="2">
    <source>
        <dbReference type="SAM" id="Coils"/>
    </source>
</evidence>
<keyword evidence="5" id="KW-1185">Reference proteome</keyword>
<keyword evidence="3" id="KW-0812">Transmembrane</keyword>
<dbReference type="SUPFAM" id="SSF46894">
    <property type="entry name" value="C-terminal effector domain of the bipartite response regulators"/>
    <property type="match status" value="1"/>
</dbReference>
<feature type="repeat" description="TPR" evidence="1">
    <location>
        <begin position="153"/>
        <end position="186"/>
    </location>
</feature>
<dbReference type="InterPro" id="IPR019734">
    <property type="entry name" value="TPR_rpt"/>
</dbReference>
<dbReference type="Proteomes" id="UP001350005">
    <property type="component" value="Unassembled WGS sequence"/>
</dbReference>
<proteinExistence type="predicted"/>
<protein>
    <submittedName>
        <fullName evidence="4">Tetratricopeptide repeat protein</fullName>
    </submittedName>
</protein>
<feature type="coiled-coil region" evidence="2">
    <location>
        <begin position="354"/>
        <end position="381"/>
    </location>
</feature>
<dbReference type="SUPFAM" id="SSF48452">
    <property type="entry name" value="TPR-like"/>
    <property type="match status" value="1"/>
</dbReference>
<dbReference type="RefSeq" id="WP_241311270.1">
    <property type="nucleotide sequence ID" value="NZ_JAKYXJ010000016.1"/>
</dbReference>
<accession>A0ABU7R357</accession>
<gene>
    <name evidence="4" type="ORF">V2E39_17635</name>
</gene>
<comment type="caution">
    <text evidence="4">The sequence shown here is derived from an EMBL/GenBank/DDBJ whole genome shotgun (WGS) entry which is preliminary data.</text>
</comment>
<dbReference type="Pfam" id="PF13181">
    <property type="entry name" value="TPR_8"/>
    <property type="match status" value="2"/>
</dbReference>
<reference evidence="4 5" key="1">
    <citation type="submission" date="2024-01" db="EMBL/GenBank/DDBJ databases">
        <title>Whole genome of Chryseobacterium arthrosphaerae NNCa 2741.</title>
        <authorList>
            <person name="Boriskina E.V."/>
            <person name="Gordinskaya N.A."/>
            <person name="Kropotov V.S."/>
            <person name="Alekseeva A.E."/>
            <person name="Makhova M.A."/>
            <person name="Kryazhev D.V."/>
            <person name="Shkurkina I.S."/>
        </authorList>
    </citation>
    <scope>NUCLEOTIDE SEQUENCE [LARGE SCALE GENOMIC DNA]</scope>
    <source>
        <strain evidence="4 5">NNCa 2741</strain>
    </source>
</reference>
<organism evidence="4 5">
    <name type="scientific">Chryseobacterium arthrosphaerae</name>
    <dbReference type="NCBI Taxonomy" id="651561"/>
    <lineage>
        <taxon>Bacteria</taxon>
        <taxon>Pseudomonadati</taxon>
        <taxon>Bacteroidota</taxon>
        <taxon>Flavobacteriia</taxon>
        <taxon>Flavobacteriales</taxon>
        <taxon>Weeksellaceae</taxon>
        <taxon>Chryseobacterium group</taxon>
        <taxon>Chryseobacterium</taxon>
    </lineage>
</organism>
<feature type="repeat" description="TPR" evidence="1">
    <location>
        <begin position="227"/>
        <end position="260"/>
    </location>
</feature>
<sequence length="474" mass="55819">MIRIFLLVLLIVLVSCHSHSQKEREKNFDIPLMTKNERLRLSGEYDSLVSLNKHYYKKAEQEGYEDGKALCYINLAQINISLENYQKSKILFDNAGKIVKDSESNIHKAIFYNNYGRLNNELGRRDKALEYNNTALSCIQKVTGSQLKNTVLYNVYIRQGEYYVQKEQYKKALEYFNKARKFDDTGIADCAISDYVYMHKNKDSAYKYITRAYNQMSLKKREDAITLNIHTIMGEYYLTYGQPENAEKEFLRALEIDKKTRRIFSQYTKYIYNDLRTLYDRMGNKEKAYFYLNAYTEAKSRTNTALLATINQDMQSFITLTEENTEKHKNNLQWVILFSIAGLSLLGIYAWRVISLLRKRKKDLKLEAEQLKTRMNDNKQDEIIELGRSNDPHFLNRFKEVYPGFIDKLLTINSGLENSELVFCAMLKLHFTSKEIANYTLVQHRTVQQKKYRIRKKLNIPGEIDTYDFFDALG</sequence>
<dbReference type="InterPro" id="IPR016032">
    <property type="entry name" value="Sig_transdc_resp-reg_C-effctor"/>
</dbReference>
<evidence type="ECO:0000313" key="4">
    <source>
        <dbReference type="EMBL" id="MEE6129226.1"/>
    </source>
</evidence>
<dbReference type="Gene3D" id="1.25.40.10">
    <property type="entry name" value="Tetratricopeptide repeat domain"/>
    <property type="match status" value="2"/>
</dbReference>
<evidence type="ECO:0000256" key="1">
    <source>
        <dbReference type="PROSITE-ProRule" id="PRU00339"/>
    </source>
</evidence>
<evidence type="ECO:0000313" key="5">
    <source>
        <dbReference type="Proteomes" id="UP001350005"/>
    </source>
</evidence>
<keyword evidence="3" id="KW-1133">Transmembrane helix</keyword>